<dbReference type="VEuPathDB" id="FungiDB:CC1G_01363"/>
<sequence>MEILAPSSEFISPRLSTEPTRTPSSALYAKRRERIPSESASSKLFAQNGVTESVVPVPTGMKAPVERCPPARLDIGFLPLPPILASPICTPTASSTCSQEVEREEQVGMDTTNRVSVRVTLVSTATPTWVSTPPTPPMKSGRHSGALSIEGAKAPTALFAPSASFPASMHAHAGRDQGPRVKKCISVPNLIAHNRAASEFPPLGSIQPSTSFPCRLRSLSQPMVFDIDHGRSAPHPKPIFSLHNCITDNDDDSADSPESRPHSLNDDTSPDGSWSDCGPAEIWEEEERSKDAARRYHALKELLSTEHGYVTDLRAFVTSYLRNLPTLAQRAPVFNSTFGRASASFSSGPWAHSYTQLHALASPSPMPESQVLNSPLSSIKDIHRSSTRYLFTDNELELVIRNAEDLLQLHEHFLKELTTIALSMGISMEHSDQPPSPVVLSNIDNAIRAVSAKFATEASRFNAYQSFCAGHLEALDLVRKVSQQHAAEWEAFEQRCSIMISDLEAGKVAESEPKSHQNTQVAEDRIRTLSLTSLDGAVRTLRLRCPTKDSANAALEHKREAPSPRRISFVDYMIKPIQRICKYPLLFDQLLSHRSLKPNFTRPRARSCDVDVVVKSASQAMRHVASSVDEARHRQDAAMQSALIASRMFLGGQMLLASSDPSIQTLTPEFLSSLGSCLLAGPLDVMHHHPLRPLESISNFKAKYLGAFLYPGGYLILAKVFKGRKYEPKHWFSLAEFTTSDVEEGEAILPYSIRVSCGEQHFELAASCHREKVIWLKALRESMKHEVEWTNEPTPSFKFDEKGGLISSLHSEPEISTGLPTIQSIPEMSKATSDTELSEPFLASLRSSSKSKTKLRRYEPPSRPEFSPSTSRRSSTTSVKSIFGPIASDPETIVIRRSSPVARLQVDQALQDVISPSCVNARMYAYSRDEELFRGTSNLGGTRSKSRLSKHESIRVPRSRTTDSLDSLPSRSPRKGNLASRRNAKGLTITPIIPVHPIEDEKPPLASPPEVPSSAPSSSQSHNPPSLVHTDTSSSTASGLLTPPTTSSNENTPHKSSRSLVRGVKDLFHFRPSPSPTANVHSNSSVRAHEPSASHQGSGVLHRWTMDTIRRRPRSVPEPLPEHTPDSFGSSFVRQAAAA</sequence>
<dbReference type="SUPFAM" id="SSF50729">
    <property type="entry name" value="PH domain-like"/>
    <property type="match status" value="1"/>
</dbReference>
<reference evidence="3 4" key="1">
    <citation type="journal article" date="2010" name="Proc. Natl. Acad. Sci. U.S.A.">
        <title>Insights into evolution of multicellular fungi from the assembled chromosomes of the mushroom Coprinopsis cinerea (Coprinus cinereus).</title>
        <authorList>
            <person name="Stajich J.E."/>
            <person name="Wilke S.K."/>
            <person name="Ahren D."/>
            <person name="Au C.H."/>
            <person name="Birren B.W."/>
            <person name="Borodovsky M."/>
            <person name="Burns C."/>
            <person name="Canback B."/>
            <person name="Casselton L.A."/>
            <person name="Cheng C.K."/>
            <person name="Deng J."/>
            <person name="Dietrich F.S."/>
            <person name="Fargo D.C."/>
            <person name="Farman M.L."/>
            <person name="Gathman A.C."/>
            <person name="Goldberg J."/>
            <person name="Guigo R."/>
            <person name="Hoegger P.J."/>
            <person name="Hooker J.B."/>
            <person name="Huggins A."/>
            <person name="James T.Y."/>
            <person name="Kamada T."/>
            <person name="Kilaru S."/>
            <person name="Kodira C."/>
            <person name="Kues U."/>
            <person name="Kupfer D."/>
            <person name="Kwan H.S."/>
            <person name="Lomsadze A."/>
            <person name="Li W."/>
            <person name="Lilly W.W."/>
            <person name="Ma L.J."/>
            <person name="Mackey A.J."/>
            <person name="Manning G."/>
            <person name="Martin F."/>
            <person name="Muraguchi H."/>
            <person name="Natvig D.O."/>
            <person name="Palmerini H."/>
            <person name="Ramesh M.A."/>
            <person name="Rehmeyer C.J."/>
            <person name="Roe B.A."/>
            <person name="Shenoy N."/>
            <person name="Stanke M."/>
            <person name="Ter-Hovhannisyan V."/>
            <person name="Tunlid A."/>
            <person name="Velagapudi R."/>
            <person name="Vision T.J."/>
            <person name="Zeng Q."/>
            <person name="Zolan M.E."/>
            <person name="Pukkila P.J."/>
        </authorList>
    </citation>
    <scope>NUCLEOTIDE SEQUENCE [LARGE SCALE GENOMIC DNA]</scope>
    <source>
        <strain evidence="4">Okayama-7 / 130 / ATCC MYA-4618 / FGSC 9003</strain>
    </source>
</reference>
<feature type="compositionally biased region" description="Polar residues" evidence="1">
    <location>
        <begin position="1076"/>
        <end position="1086"/>
    </location>
</feature>
<dbReference type="Pfam" id="PF00621">
    <property type="entry name" value="RhoGEF"/>
    <property type="match status" value="2"/>
</dbReference>
<feature type="region of interest" description="Disordered" evidence="1">
    <location>
        <begin position="935"/>
        <end position="1139"/>
    </location>
</feature>
<dbReference type="PANTHER" id="PTHR45818:SF3">
    <property type="entry name" value="PROTEIN VAV"/>
    <property type="match status" value="1"/>
</dbReference>
<dbReference type="eggNOG" id="KOG3519">
    <property type="taxonomic scope" value="Eukaryota"/>
</dbReference>
<dbReference type="GeneID" id="6014007"/>
<feature type="domain" description="DH" evidence="2">
    <location>
        <begin position="294"/>
        <end position="631"/>
    </location>
</feature>
<proteinExistence type="predicted"/>
<dbReference type="Gene3D" id="1.20.900.10">
    <property type="entry name" value="Dbl homology (DH) domain"/>
    <property type="match status" value="2"/>
</dbReference>
<dbReference type="EMBL" id="AACS02000005">
    <property type="protein sequence ID" value="EAU84367.2"/>
    <property type="molecule type" value="Genomic_DNA"/>
</dbReference>
<dbReference type="GO" id="GO:0005085">
    <property type="term" value="F:guanyl-nucleotide exchange factor activity"/>
    <property type="evidence" value="ECO:0007669"/>
    <property type="project" value="InterPro"/>
</dbReference>
<name>A8NYK4_COPC7</name>
<feature type="compositionally biased region" description="Polar residues" evidence="1">
    <location>
        <begin position="14"/>
        <end position="25"/>
    </location>
</feature>
<dbReference type="PANTHER" id="PTHR45818">
    <property type="entry name" value="PROTEIN VAV"/>
    <property type="match status" value="1"/>
</dbReference>
<feature type="region of interest" description="Disordered" evidence="1">
    <location>
        <begin position="1"/>
        <end position="41"/>
    </location>
</feature>
<dbReference type="InterPro" id="IPR011993">
    <property type="entry name" value="PH-like_dom_sf"/>
</dbReference>
<protein>
    <recommendedName>
        <fullName evidence="2">DH domain-containing protein</fullName>
    </recommendedName>
</protein>
<dbReference type="OMA" id="QTFCAGH"/>
<dbReference type="Proteomes" id="UP000001861">
    <property type="component" value="Unassembled WGS sequence"/>
</dbReference>
<dbReference type="InParanoid" id="A8NYK4"/>
<feature type="compositionally biased region" description="Polar residues" evidence="1">
    <location>
        <begin position="1029"/>
        <end position="1039"/>
    </location>
</feature>
<dbReference type="Gene3D" id="2.30.29.30">
    <property type="entry name" value="Pleckstrin-homology domain (PH domain)/Phosphotyrosine-binding domain (PTB)"/>
    <property type="match status" value="1"/>
</dbReference>
<dbReference type="SUPFAM" id="SSF48065">
    <property type="entry name" value="DBL homology domain (DH-domain)"/>
    <property type="match status" value="1"/>
</dbReference>
<dbReference type="PROSITE" id="PS50010">
    <property type="entry name" value="DH_2"/>
    <property type="match status" value="1"/>
</dbReference>
<organism evidence="3 4">
    <name type="scientific">Coprinopsis cinerea (strain Okayama-7 / 130 / ATCC MYA-4618 / FGSC 9003)</name>
    <name type="common">Inky cap fungus</name>
    <name type="synonym">Hormographiella aspergillata</name>
    <dbReference type="NCBI Taxonomy" id="240176"/>
    <lineage>
        <taxon>Eukaryota</taxon>
        <taxon>Fungi</taxon>
        <taxon>Dikarya</taxon>
        <taxon>Basidiomycota</taxon>
        <taxon>Agaricomycotina</taxon>
        <taxon>Agaricomycetes</taxon>
        <taxon>Agaricomycetidae</taxon>
        <taxon>Agaricales</taxon>
        <taxon>Agaricineae</taxon>
        <taxon>Psathyrellaceae</taxon>
        <taxon>Coprinopsis</taxon>
    </lineage>
</organism>
<feature type="compositionally biased region" description="Low complexity" evidence="1">
    <location>
        <begin position="1042"/>
        <end position="1051"/>
    </location>
</feature>
<dbReference type="GO" id="GO:0005737">
    <property type="term" value="C:cytoplasm"/>
    <property type="evidence" value="ECO:0007669"/>
    <property type="project" value="TreeGrafter"/>
</dbReference>
<gene>
    <name evidence="3" type="ORF">CC1G_01363</name>
</gene>
<feature type="compositionally biased region" description="Low complexity" evidence="1">
    <location>
        <begin position="864"/>
        <end position="878"/>
    </location>
</feature>
<dbReference type="InterPro" id="IPR000219">
    <property type="entry name" value="DH_dom"/>
</dbReference>
<keyword evidence="4" id="KW-1185">Reference proteome</keyword>
<feature type="compositionally biased region" description="Basic and acidic residues" evidence="1">
    <location>
        <begin position="949"/>
        <end position="963"/>
    </location>
</feature>
<evidence type="ECO:0000313" key="3">
    <source>
        <dbReference type="EMBL" id="EAU84367.2"/>
    </source>
</evidence>
<evidence type="ECO:0000259" key="2">
    <source>
        <dbReference type="PROSITE" id="PS50010"/>
    </source>
</evidence>
<feature type="compositionally biased region" description="Low complexity" evidence="1">
    <location>
        <begin position="1012"/>
        <end position="1026"/>
    </location>
</feature>
<dbReference type="InterPro" id="IPR035899">
    <property type="entry name" value="DBL_dom_sf"/>
</dbReference>
<dbReference type="HOGENOM" id="CLU_003322_0_0_1"/>
<feature type="region of interest" description="Disordered" evidence="1">
    <location>
        <begin position="829"/>
        <end position="883"/>
    </location>
</feature>
<dbReference type="RefSeq" id="XP_001837451.2">
    <property type="nucleotide sequence ID" value="XM_001837399.2"/>
</dbReference>
<dbReference type="AlphaFoldDB" id="A8NYK4"/>
<evidence type="ECO:0000313" key="4">
    <source>
        <dbReference type="Proteomes" id="UP000001861"/>
    </source>
</evidence>
<dbReference type="KEGG" id="cci:CC1G_01363"/>
<dbReference type="OrthoDB" id="1716625at2759"/>
<comment type="caution">
    <text evidence="3">The sequence shown here is derived from an EMBL/GenBank/DDBJ whole genome shotgun (WGS) entry which is preliminary data.</text>
</comment>
<feature type="region of interest" description="Disordered" evidence="1">
    <location>
        <begin position="238"/>
        <end position="278"/>
    </location>
</feature>
<accession>A8NYK4</accession>
<evidence type="ECO:0000256" key="1">
    <source>
        <dbReference type="SAM" id="MobiDB-lite"/>
    </source>
</evidence>